<keyword evidence="3 7" id="KW-0812">Transmembrane</keyword>
<sequence length="296" mass="31858">MSVSLDPPELGFRRPFNHEVNQTLRLRNPSNDPIAFKVKTTAPKQYCVRPNSGRIEVGSEVEVQVLLQAMKEDPPPDARCRDKFLVQSVAITPDRDLGGITAIWQNVEKVAKGAIEERKIRVVFLPADGTASTPQHNNVNGTHLGTEAPPAYGSQSPSYGSPQAEAVTPAARSMAPDTQTSSTRQTVAETASNAAASVQSTVSSAATTVVNAVPKSGEDLQAQLAQAKATILRLTQQNEEQGLRQRKTDAVNQDSRERITTGTTGMGVQQQPRDGVPVQIVAALCLLSFLLAYFLF</sequence>
<organism evidence="9 10">
    <name type="scientific">Stereocaulon virgatum</name>
    <dbReference type="NCBI Taxonomy" id="373712"/>
    <lineage>
        <taxon>Eukaryota</taxon>
        <taxon>Fungi</taxon>
        <taxon>Dikarya</taxon>
        <taxon>Ascomycota</taxon>
        <taxon>Pezizomycotina</taxon>
        <taxon>Lecanoromycetes</taxon>
        <taxon>OSLEUM clade</taxon>
        <taxon>Lecanoromycetidae</taxon>
        <taxon>Lecanorales</taxon>
        <taxon>Lecanorineae</taxon>
        <taxon>Stereocaulaceae</taxon>
        <taxon>Stereocaulon</taxon>
    </lineage>
</organism>
<evidence type="ECO:0000256" key="4">
    <source>
        <dbReference type="ARBA" id="ARBA00022989"/>
    </source>
</evidence>
<dbReference type="InterPro" id="IPR016763">
    <property type="entry name" value="VAP"/>
</dbReference>
<evidence type="ECO:0000259" key="8">
    <source>
        <dbReference type="PROSITE" id="PS50202"/>
    </source>
</evidence>
<comment type="similarity">
    <text evidence="2">Belongs to the VAMP-associated protein (VAP) (TC 9.B.17) family.</text>
</comment>
<accession>A0ABR4A9Q7</accession>
<dbReference type="Gene3D" id="2.60.40.10">
    <property type="entry name" value="Immunoglobulins"/>
    <property type="match status" value="1"/>
</dbReference>
<dbReference type="PANTHER" id="PTHR10809:SF6">
    <property type="entry name" value="AT11025P-RELATED"/>
    <property type="match status" value="1"/>
</dbReference>
<keyword evidence="10" id="KW-1185">Reference proteome</keyword>
<evidence type="ECO:0000313" key="10">
    <source>
        <dbReference type="Proteomes" id="UP001590950"/>
    </source>
</evidence>
<keyword evidence="5 7" id="KW-0472">Membrane</keyword>
<dbReference type="InterPro" id="IPR000535">
    <property type="entry name" value="MSP_dom"/>
</dbReference>
<evidence type="ECO:0000256" key="5">
    <source>
        <dbReference type="ARBA" id="ARBA00023136"/>
    </source>
</evidence>
<gene>
    <name evidence="9" type="ORF">N7G274_004692</name>
</gene>
<comment type="caution">
    <text evidence="9">The sequence shown here is derived from an EMBL/GenBank/DDBJ whole genome shotgun (WGS) entry which is preliminary data.</text>
</comment>
<dbReference type="PANTHER" id="PTHR10809">
    <property type="entry name" value="VESICLE-ASSOCIATED MEMBRANE PROTEIN-ASSOCIATED PROTEIN"/>
    <property type="match status" value="1"/>
</dbReference>
<reference evidence="9 10" key="1">
    <citation type="submission" date="2024-09" db="EMBL/GenBank/DDBJ databases">
        <title>Rethinking Asexuality: The Enigmatic Case of Functional Sexual Genes in Lepraria (Stereocaulaceae).</title>
        <authorList>
            <person name="Doellman M."/>
            <person name="Sun Y."/>
            <person name="Barcenas-Pena A."/>
            <person name="Lumbsch H.T."/>
            <person name="Grewe F."/>
        </authorList>
    </citation>
    <scope>NUCLEOTIDE SEQUENCE [LARGE SCALE GENOMIC DNA]</scope>
    <source>
        <strain evidence="9 10">Mercado 3170</strain>
    </source>
</reference>
<feature type="compositionally biased region" description="Polar residues" evidence="6">
    <location>
        <begin position="176"/>
        <end position="189"/>
    </location>
</feature>
<evidence type="ECO:0000256" key="3">
    <source>
        <dbReference type="ARBA" id="ARBA00022692"/>
    </source>
</evidence>
<comment type="subcellular location">
    <subcellularLocation>
        <location evidence="1">Membrane</location>
        <topology evidence="1">Single-pass type IV membrane protein</topology>
    </subcellularLocation>
</comment>
<dbReference type="PROSITE" id="PS50202">
    <property type="entry name" value="MSP"/>
    <property type="match status" value="1"/>
</dbReference>
<dbReference type="InterPro" id="IPR008962">
    <property type="entry name" value="PapD-like_sf"/>
</dbReference>
<dbReference type="EMBL" id="JBEFKJ010000014">
    <property type="protein sequence ID" value="KAL2042204.1"/>
    <property type="molecule type" value="Genomic_DNA"/>
</dbReference>
<evidence type="ECO:0000313" key="9">
    <source>
        <dbReference type="EMBL" id="KAL2042204.1"/>
    </source>
</evidence>
<dbReference type="SUPFAM" id="SSF49354">
    <property type="entry name" value="PapD-like"/>
    <property type="match status" value="1"/>
</dbReference>
<dbReference type="Proteomes" id="UP001590950">
    <property type="component" value="Unassembled WGS sequence"/>
</dbReference>
<keyword evidence="4 7" id="KW-1133">Transmembrane helix</keyword>
<dbReference type="PIRSF" id="PIRSF019693">
    <property type="entry name" value="VAMP-associated"/>
    <property type="match status" value="1"/>
</dbReference>
<feature type="transmembrane region" description="Helical" evidence="7">
    <location>
        <begin position="276"/>
        <end position="295"/>
    </location>
</feature>
<proteinExistence type="inferred from homology"/>
<protein>
    <recommendedName>
        <fullName evidence="8">MSP domain-containing protein</fullName>
    </recommendedName>
</protein>
<evidence type="ECO:0000256" key="7">
    <source>
        <dbReference type="SAM" id="Phobius"/>
    </source>
</evidence>
<evidence type="ECO:0000256" key="1">
    <source>
        <dbReference type="ARBA" id="ARBA00004211"/>
    </source>
</evidence>
<feature type="compositionally biased region" description="Polar residues" evidence="6">
    <location>
        <begin position="130"/>
        <end position="143"/>
    </location>
</feature>
<evidence type="ECO:0000256" key="2">
    <source>
        <dbReference type="ARBA" id="ARBA00008932"/>
    </source>
</evidence>
<feature type="domain" description="MSP" evidence="8">
    <location>
        <begin position="2"/>
        <end position="125"/>
    </location>
</feature>
<feature type="region of interest" description="Disordered" evidence="6">
    <location>
        <begin position="129"/>
        <end position="192"/>
    </location>
</feature>
<dbReference type="Pfam" id="PF00635">
    <property type="entry name" value="Motile_Sperm"/>
    <property type="match status" value="1"/>
</dbReference>
<name>A0ABR4A9Q7_9LECA</name>
<dbReference type="InterPro" id="IPR013783">
    <property type="entry name" value="Ig-like_fold"/>
</dbReference>
<evidence type="ECO:0000256" key="6">
    <source>
        <dbReference type="SAM" id="MobiDB-lite"/>
    </source>
</evidence>